<gene>
    <name evidence="2" type="ORF">GR316_02855</name>
</gene>
<dbReference type="AlphaFoldDB" id="A0A8J8SJY1"/>
<reference evidence="2" key="1">
    <citation type="submission" date="2020-01" db="EMBL/GenBank/DDBJ databases">
        <authorList>
            <person name="Yang Y."/>
            <person name="Kwon Y.M."/>
        </authorList>
    </citation>
    <scope>NUCLEOTIDE SEQUENCE</scope>
    <source>
        <strain evidence="2">PG104</strain>
    </source>
</reference>
<evidence type="ECO:0000313" key="2">
    <source>
        <dbReference type="EMBL" id="QUS35305.1"/>
    </source>
</evidence>
<dbReference type="EMBL" id="CP047289">
    <property type="protein sequence ID" value="QUS35305.1"/>
    <property type="molecule type" value="Genomic_DNA"/>
</dbReference>
<protein>
    <submittedName>
        <fullName evidence="2">Histidine phosphotransferase</fullName>
    </submittedName>
</protein>
<keyword evidence="3" id="KW-1185">Reference proteome</keyword>
<dbReference type="InterPro" id="IPR018762">
    <property type="entry name" value="ChpT_C"/>
</dbReference>
<dbReference type="Gene3D" id="3.30.565.10">
    <property type="entry name" value="Histidine kinase-like ATPase, C-terminal domain"/>
    <property type="match status" value="1"/>
</dbReference>
<feature type="domain" description="Histidine phosphotransferase ChpT C-terminal" evidence="1">
    <location>
        <begin position="76"/>
        <end position="177"/>
    </location>
</feature>
<dbReference type="InterPro" id="IPR036890">
    <property type="entry name" value="HATPase_C_sf"/>
</dbReference>
<sequence length="187" mass="19604">MTEISDLSTLIGSRICHDLINPIGAIGNGMELLAMTGVPASPEMTLMSESIAHASARIRFLRIAFGAPAEAPIGVAEIRSILGAMNGRITIDWQPGAVSRTEARILFLLIQCMETALAYGGSITITSERSLHAEARRLRDAPWELLTEGTGDLTAATVQFALARSAIAAAGGTPSLTRSEGGIAIAF</sequence>
<evidence type="ECO:0000259" key="1">
    <source>
        <dbReference type="Pfam" id="PF10090"/>
    </source>
</evidence>
<accession>A0A8J8SJY1</accession>
<dbReference type="RefSeq" id="WP_211784552.1">
    <property type="nucleotide sequence ID" value="NZ_CP047289.1"/>
</dbReference>
<dbReference type="Proteomes" id="UP000679284">
    <property type="component" value="Chromosome"/>
</dbReference>
<evidence type="ECO:0000313" key="3">
    <source>
        <dbReference type="Proteomes" id="UP000679284"/>
    </source>
</evidence>
<organism evidence="2 3">
    <name type="scientific">Falsirhodobacter algicola</name>
    <dbReference type="NCBI Taxonomy" id="2692330"/>
    <lineage>
        <taxon>Bacteria</taxon>
        <taxon>Pseudomonadati</taxon>
        <taxon>Pseudomonadota</taxon>
        <taxon>Alphaproteobacteria</taxon>
        <taxon>Rhodobacterales</taxon>
        <taxon>Paracoccaceae</taxon>
        <taxon>Falsirhodobacter</taxon>
    </lineage>
</organism>
<proteinExistence type="predicted"/>
<dbReference type="KEGG" id="fap:GR316_02855"/>
<dbReference type="Gene3D" id="1.10.287.130">
    <property type="match status" value="1"/>
</dbReference>
<dbReference type="Pfam" id="PF10090">
    <property type="entry name" value="HPTransfase"/>
    <property type="match status" value="1"/>
</dbReference>
<name>A0A8J8SJY1_9RHOB</name>